<dbReference type="GO" id="GO:0006826">
    <property type="term" value="P:iron ion transport"/>
    <property type="evidence" value="ECO:0007669"/>
    <property type="project" value="InterPro"/>
</dbReference>
<feature type="domain" description="Haemin-degrading HemS/ChuX" evidence="1">
    <location>
        <begin position="216"/>
        <end position="348"/>
    </location>
</feature>
<dbReference type="SUPFAM" id="SSF144064">
    <property type="entry name" value="Heme iron utilization protein-like"/>
    <property type="match status" value="1"/>
</dbReference>
<organism evidence="2 3">
    <name type="scientific">Hymenobacter cellulosilyticus</name>
    <dbReference type="NCBI Taxonomy" id="2932248"/>
    <lineage>
        <taxon>Bacteria</taxon>
        <taxon>Pseudomonadati</taxon>
        <taxon>Bacteroidota</taxon>
        <taxon>Cytophagia</taxon>
        <taxon>Cytophagales</taxon>
        <taxon>Hymenobacteraceae</taxon>
        <taxon>Hymenobacter</taxon>
    </lineage>
</organism>
<dbReference type="CDD" id="cd16831">
    <property type="entry name" value="HemS-like_C"/>
    <property type="match status" value="1"/>
</dbReference>
<reference evidence="2" key="1">
    <citation type="submission" date="2022-04" db="EMBL/GenBank/DDBJ databases">
        <title>Hymenobacter sp. isolated from the air.</title>
        <authorList>
            <person name="Won M."/>
            <person name="Lee C.-M."/>
            <person name="Woen H.-Y."/>
            <person name="Kwon S.-W."/>
        </authorList>
    </citation>
    <scope>NUCLEOTIDE SEQUENCE</scope>
    <source>
        <strain evidence="2">5116S-3</strain>
    </source>
</reference>
<proteinExistence type="predicted"/>
<dbReference type="InterPro" id="IPR053733">
    <property type="entry name" value="Heme_Transport_Util_sf"/>
</dbReference>
<dbReference type="KEGG" id="hcu:MUN79_09325"/>
<feature type="domain" description="Haemin-degrading HemS/ChuX" evidence="1">
    <location>
        <begin position="38"/>
        <end position="164"/>
    </location>
</feature>
<protein>
    <submittedName>
        <fullName evidence="2">Hemin-degrading factor</fullName>
    </submittedName>
</protein>
<dbReference type="CDD" id="cd16830">
    <property type="entry name" value="HemS-like_N"/>
    <property type="match status" value="1"/>
</dbReference>
<evidence type="ECO:0000259" key="1">
    <source>
        <dbReference type="Pfam" id="PF05171"/>
    </source>
</evidence>
<dbReference type="Pfam" id="PF05171">
    <property type="entry name" value="HemS"/>
    <property type="match status" value="2"/>
</dbReference>
<name>A0A8T9Q940_9BACT</name>
<keyword evidence="3" id="KW-1185">Reference proteome</keyword>
<gene>
    <name evidence="2" type="ORF">MUN79_09325</name>
</gene>
<evidence type="ECO:0000313" key="2">
    <source>
        <dbReference type="EMBL" id="UOQ74066.1"/>
    </source>
</evidence>
<dbReference type="AlphaFoldDB" id="A0A8T9Q940"/>
<dbReference type="Gene3D" id="3.40.1570.10">
    <property type="entry name" value="HemS/ChuS/ChuX like domains"/>
    <property type="match status" value="2"/>
</dbReference>
<accession>A0A8T9Q940</accession>
<dbReference type="RefSeq" id="WP_244677410.1">
    <property type="nucleotide sequence ID" value="NZ_CP095046.1"/>
</dbReference>
<evidence type="ECO:0000313" key="3">
    <source>
        <dbReference type="Proteomes" id="UP000831796"/>
    </source>
</evidence>
<sequence>MSVTDLPTSVATLAERWAQFKLDNPKSRIRDAARHLETSEAELLATQCSGQPNAAVVRLTADFAALLGQIPTLGRVMALTRNDSVVHERKGTYEKVSVKGPMGLVLGEDIDLRLFITHWHFGFAVNENERRSLQFFAQDGEAVHKIYLTEDSNAGAYEELVSRFRAADQSPALATLPTPTGAADTPDADIDVTGFRDAWRALTDTHDFFGLLRTYGVSRTQALRLGPPELVQRLDNRAIVRGLEAAATSGLSIMLFVASRGCIQIHTGPVQHLVMAGPWYNVLDPDFNLHLKLGDVAETWLVKKPTTEGLVHSMELYDAQGRNLLLFFGKRKPGIPEQDAWRELVTSL</sequence>
<dbReference type="InterPro" id="IPR007845">
    <property type="entry name" value="HemS/ChuX_dom"/>
</dbReference>
<dbReference type="EMBL" id="CP095046">
    <property type="protein sequence ID" value="UOQ74066.1"/>
    <property type="molecule type" value="Genomic_DNA"/>
</dbReference>
<dbReference type="Proteomes" id="UP000831796">
    <property type="component" value="Chromosome"/>
</dbReference>